<keyword evidence="3" id="KW-1185">Reference proteome</keyword>
<feature type="transmembrane region" description="Helical" evidence="1">
    <location>
        <begin position="76"/>
        <end position="99"/>
    </location>
</feature>
<comment type="caution">
    <text evidence="2">The sequence shown here is derived from an EMBL/GenBank/DDBJ whole genome shotgun (WGS) entry which is preliminary data.</text>
</comment>
<feature type="transmembrane region" description="Helical" evidence="1">
    <location>
        <begin position="129"/>
        <end position="151"/>
    </location>
</feature>
<organism evidence="2 3">
    <name type="scientific">Dyadobacter psychrotolerans</name>
    <dbReference type="NCBI Taxonomy" id="2541721"/>
    <lineage>
        <taxon>Bacteria</taxon>
        <taxon>Pseudomonadati</taxon>
        <taxon>Bacteroidota</taxon>
        <taxon>Cytophagia</taxon>
        <taxon>Cytophagales</taxon>
        <taxon>Spirosomataceae</taxon>
        <taxon>Dyadobacter</taxon>
    </lineage>
</organism>
<evidence type="ECO:0000313" key="3">
    <source>
        <dbReference type="Proteomes" id="UP000294850"/>
    </source>
</evidence>
<sequence length="215" mass="23461">MENSFTKTSATSLSLGSLLSLVTMLLHPSGGSIEHIIRMRHILIFSHVLAIACLPLLGFGAWGLSILLQTRSRISTLIFFVFCFGLIAAMIAAAVNGLILPQFLSASSKAASQQLMLRTVVNYGHHMNISLANIFIFASSLSIMAWCILIIRSGLLPRWTGHFGLLLFGFGIGCFLLKVNFTALYGFRIFVAGLAIWMIIAGLQMILTVKSNIKK</sequence>
<keyword evidence="1" id="KW-0472">Membrane</keyword>
<gene>
    <name evidence="2" type="ORF">E0F88_30405</name>
</gene>
<evidence type="ECO:0000256" key="1">
    <source>
        <dbReference type="SAM" id="Phobius"/>
    </source>
</evidence>
<protein>
    <recommendedName>
        <fullName evidence="4">DUF4386 domain-containing protein</fullName>
    </recommendedName>
</protein>
<feature type="transmembrane region" description="Helical" evidence="1">
    <location>
        <begin position="163"/>
        <end position="181"/>
    </location>
</feature>
<feature type="transmembrane region" description="Helical" evidence="1">
    <location>
        <begin position="41"/>
        <end position="64"/>
    </location>
</feature>
<proteinExistence type="predicted"/>
<keyword evidence="1" id="KW-1133">Transmembrane helix</keyword>
<name>A0A4R5DCQ1_9BACT</name>
<dbReference type="Proteomes" id="UP000294850">
    <property type="component" value="Unassembled WGS sequence"/>
</dbReference>
<feature type="transmembrane region" description="Helical" evidence="1">
    <location>
        <begin position="187"/>
        <end position="209"/>
    </location>
</feature>
<dbReference type="EMBL" id="SMFL01000019">
    <property type="protein sequence ID" value="TDE09601.1"/>
    <property type="molecule type" value="Genomic_DNA"/>
</dbReference>
<dbReference type="RefSeq" id="WP_131962105.1">
    <property type="nucleotide sequence ID" value="NZ_SMFL01000019.1"/>
</dbReference>
<keyword evidence="1" id="KW-0812">Transmembrane</keyword>
<dbReference type="AlphaFoldDB" id="A0A4R5DCQ1"/>
<reference evidence="2 3" key="1">
    <citation type="submission" date="2019-03" db="EMBL/GenBank/DDBJ databases">
        <title>Dyadobacter AR-3-6 sp. nov., isolated from arctic soil.</title>
        <authorList>
            <person name="Chaudhary D.K."/>
        </authorList>
    </citation>
    <scope>NUCLEOTIDE SEQUENCE [LARGE SCALE GENOMIC DNA]</scope>
    <source>
        <strain evidence="2 3">AR-3-6</strain>
    </source>
</reference>
<dbReference type="OrthoDB" id="1163320at2"/>
<evidence type="ECO:0008006" key="4">
    <source>
        <dbReference type="Google" id="ProtNLM"/>
    </source>
</evidence>
<accession>A0A4R5DCQ1</accession>
<evidence type="ECO:0000313" key="2">
    <source>
        <dbReference type="EMBL" id="TDE09601.1"/>
    </source>
</evidence>